<reference evidence="2 3" key="1">
    <citation type="submission" date="2015-11" db="EMBL/GenBank/DDBJ databases">
        <title>The genome of Debaryomyces fabryi.</title>
        <authorList>
            <person name="Tafer H."/>
            <person name="Lopandic K."/>
        </authorList>
    </citation>
    <scope>NUCLEOTIDE SEQUENCE [LARGE SCALE GENOMIC DNA]</scope>
    <source>
        <strain evidence="2 3">CBS 789</strain>
    </source>
</reference>
<proteinExistence type="predicted"/>
<organism evidence="2 3">
    <name type="scientific">Debaryomyces fabryi</name>
    <dbReference type="NCBI Taxonomy" id="58627"/>
    <lineage>
        <taxon>Eukaryota</taxon>
        <taxon>Fungi</taxon>
        <taxon>Dikarya</taxon>
        <taxon>Ascomycota</taxon>
        <taxon>Saccharomycotina</taxon>
        <taxon>Pichiomycetes</taxon>
        <taxon>Debaryomycetaceae</taxon>
        <taxon>Debaryomyces</taxon>
    </lineage>
</organism>
<dbReference type="SUPFAM" id="SSF52799">
    <property type="entry name" value="(Phosphotyrosine protein) phosphatases II"/>
    <property type="match status" value="1"/>
</dbReference>
<dbReference type="PROSITE" id="PS50056">
    <property type="entry name" value="TYR_PHOSPHATASE_2"/>
    <property type="match status" value="1"/>
</dbReference>
<dbReference type="Proteomes" id="UP000054251">
    <property type="component" value="Unassembled WGS sequence"/>
</dbReference>
<dbReference type="Pfam" id="PF13350">
    <property type="entry name" value="Y_phosphatase3"/>
    <property type="match status" value="1"/>
</dbReference>
<keyword evidence="3" id="KW-1185">Reference proteome</keyword>
<dbReference type="AlphaFoldDB" id="A0A0V1PWR5"/>
<name>A0A0V1PWR5_9ASCO</name>
<dbReference type="Gene3D" id="3.90.190.10">
    <property type="entry name" value="Protein tyrosine phosphatase superfamily"/>
    <property type="match status" value="1"/>
</dbReference>
<dbReference type="GeneID" id="26840733"/>
<evidence type="ECO:0000313" key="2">
    <source>
        <dbReference type="EMBL" id="KSA00538.1"/>
    </source>
</evidence>
<protein>
    <recommendedName>
        <fullName evidence="1">Tyrosine specific protein phosphatases domain-containing protein</fullName>
    </recommendedName>
</protein>
<gene>
    <name evidence="2" type="ORF">AC631_03724</name>
</gene>
<evidence type="ECO:0000313" key="3">
    <source>
        <dbReference type="Proteomes" id="UP000054251"/>
    </source>
</evidence>
<accession>A0A0V1PWR5</accession>
<dbReference type="EMBL" id="LMYN01000084">
    <property type="protein sequence ID" value="KSA00538.1"/>
    <property type="molecule type" value="Genomic_DNA"/>
</dbReference>
<dbReference type="OrthoDB" id="449382at2759"/>
<dbReference type="InterPro" id="IPR016130">
    <property type="entry name" value="Tyr_Pase_AS"/>
</dbReference>
<dbReference type="PROSITE" id="PS00383">
    <property type="entry name" value="TYR_PHOSPHATASE_1"/>
    <property type="match status" value="1"/>
</dbReference>
<dbReference type="GO" id="GO:0004721">
    <property type="term" value="F:phosphoprotein phosphatase activity"/>
    <property type="evidence" value="ECO:0007669"/>
    <property type="project" value="InterPro"/>
</dbReference>
<dbReference type="InterPro" id="IPR026893">
    <property type="entry name" value="Tyr/Ser_Pase_IphP-type"/>
</dbReference>
<dbReference type="InterPro" id="IPR029021">
    <property type="entry name" value="Prot-tyrosine_phosphatase-like"/>
</dbReference>
<sequence length="246" mass="28693">MDNVSRDSGLEKLQDLGIKTIFDFRTKSESKRCINDEELLKFGLTRFHCPFDLDEKKEPKDILGSFTNLLTSWYTYTSVYENMLIQSTTVFKRIFEFIRDEVLKGEKFVFHCSAGKDRTGIVCMLILLFMGVNKNIIAREYSLTAVGLKPEFENIREKYLAGIGIFQRHETYAEFESNLRQGRSDWYVEKDGFNNLVSSRCETMLATISIIDRKFGGIDNYLKTYVRLSEDDLETIYFNLIQSEKN</sequence>
<feature type="domain" description="Tyrosine specific protein phosphatases" evidence="1">
    <location>
        <begin position="89"/>
        <end position="160"/>
    </location>
</feature>
<dbReference type="RefSeq" id="XP_015466640.1">
    <property type="nucleotide sequence ID" value="XM_015612553.1"/>
</dbReference>
<dbReference type="PANTHER" id="PTHR31126">
    <property type="entry name" value="TYROSINE-PROTEIN PHOSPHATASE"/>
    <property type="match status" value="1"/>
</dbReference>
<dbReference type="PANTHER" id="PTHR31126:SF1">
    <property type="entry name" value="TYROSINE SPECIFIC PROTEIN PHOSPHATASES DOMAIN-CONTAINING PROTEIN"/>
    <property type="match status" value="1"/>
</dbReference>
<dbReference type="InterPro" id="IPR000387">
    <property type="entry name" value="Tyr_Pase_dom"/>
</dbReference>
<evidence type="ECO:0000259" key="1">
    <source>
        <dbReference type="PROSITE" id="PS50056"/>
    </source>
</evidence>
<comment type="caution">
    <text evidence="2">The sequence shown here is derived from an EMBL/GenBank/DDBJ whole genome shotgun (WGS) entry which is preliminary data.</text>
</comment>